<protein>
    <recommendedName>
        <fullName evidence="7">Homeobox domain-containing protein</fullName>
    </recommendedName>
</protein>
<dbReference type="GO" id="GO:0006357">
    <property type="term" value="P:regulation of transcription by RNA polymerase II"/>
    <property type="evidence" value="ECO:0007669"/>
    <property type="project" value="TreeGrafter"/>
</dbReference>
<evidence type="ECO:0000256" key="6">
    <source>
        <dbReference type="RuleBase" id="RU000682"/>
    </source>
</evidence>
<dbReference type="OrthoDB" id="6159439at2759"/>
<evidence type="ECO:0000256" key="5">
    <source>
        <dbReference type="PROSITE-ProRule" id="PRU00108"/>
    </source>
</evidence>
<evidence type="ECO:0000256" key="2">
    <source>
        <dbReference type="ARBA" id="ARBA00023125"/>
    </source>
</evidence>
<evidence type="ECO:0000259" key="7">
    <source>
        <dbReference type="PROSITE" id="PS50071"/>
    </source>
</evidence>
<accession>A0A2P6NV57</accession>
<dbReference type="PANTHER" id="PTHR24324">
    <property type="entry name" value="HOMEOBOX PROTEIN HHEX"/>
    <property type="match status" value="1"/>
</dbReference>
<dbReference type="InterPro" id="IPR001356">
    <property type="entry name" value="HD"/>
</dbReference>
<evidence type="ECO:0000256" key="1">
    <source>
        <dbReference type="ARBA" id="ARBA00004123"/>
    </source>
</evidence>
<feature type="domain" description="Homeobox" evidence="7">
    <location>
        <begin position="31"/>
        <end position="91"/>
    </location>
</feature>
<dbReference type="GO" id="GO:0000978">
    <property type="term" value="F:RNA polymerase II cis-regulatory region sequence-specific DNA binding"/>
    <property type="evidence" value="ECO:0007669"/>
    <property type="project" value="TreeGrafter"/>
</dbReference>
<reference evidence="8 9" key="1">
    <citation type="journal article" date="2018" name="Genome Biol. Evol.">
        <title>Multiple Roots of Fruiting Body Formation in Amoebozoa.</title>
        <authorList>
            <person name="Hillmann F."/>
            <person name="Forbes G."/>
            <person name="Novohradska S."/>
            <person name="Ferling I."/>
            <person name="Riege K."/>
            <person name="Groth M."/>
            <person name="Westermann M."/>
            <person name="Marz M."/>
            <person name="Spaller T."/>
            <person name="Winckler T."/>
            <person name="Schaap P."/>
            <person name="Glockner G."/>
        </authorList>
    </citation>
    <scope>NUCLEOTIDE SEQUENCE [LARGE SCALE GENOMIC DNA]</scope>
    <source>
        <strain evidence="8 9">Jena</strain>
    </source>
</reference>
<proteinExistence type="predicted"/>
<dbReference type="InterPro" id="IPR009057">
    <property type="entry name" value="Homeodomain-like_sf"/>
</dbReference>
<dbReference type="GO" id="GO:0005634">
    <property type="term" value="C:nucleus"/>
    <property type="evidence" value="ECO:0007669"/>
    <property type="project" value="UniProtKB-SubCell"/>
</dbReference>
<evidence type="ECO:0000313" key="8">
    <source>
        <dbReference type="EMBL" id="PRP87806.1"/>
    </source>
</evidence>
<sequence length="96" mass="11707">MQIYKLVHPESRLGTDHVEGFQKRIGQTFFFKTQTDRKKFTCEQREELLSEYKGQPYPSLHRRQELAERMNMSPRSIQIWFQNKRQRAAMKKSTWK</sequence>
<feature type="DNA-binding region" description="Homeobox" evidence="5">
    <location>
        <begin position="33"/>
        <end position="92"/>
    </location>
</feature>
<keyword evidence="2 5" id="KW-0238">DNA-binding</keyword>
<evidence type="ECO:0000256" key="3">
    <source>
        <dbReference type="ARBA" id="ARBA00023155"/>
    </source>
</evidence>
<dbReference type="InParanoid" id="A0A2P6NV57"/>
<dbReference type="Gene3D" id="1.10.10.60">
    <property type="entry name" value="Homeodomain-like"/>
    <property type="match status" value="1"/>
</dbReference>
<keyword evidence="3 5" id="KW-0371">Homeobox</keyword>
<name>A0A2P6NV57_9EUKA</name>
<dbReference type="PROSITE" id="PS50071">
    <property type="entry name" value="HOMEOBOX_2"/>
    <property type="match status" value="1"/>
</dbReference>
<dbReference type="Proteomes" id="UP000241769">
    <property type="component" value="Unassembled WGS sequence"/>
</dbReference>
<keyword evidence="4 5" id="KW-0539">Nucleus</keyword>
<evidence type="ECO:0000313" key="9">
    <source>
        <dbReference type="Proteomes" id="UP000241769"/>
    </source>
</evidence>
<dbReference type="CDD" id="cd00086">
    <property type="entry name" value="homeodomain"/>
    <property type="match status" value="1"/>
</dbReference>
<keyword evidence="9" id="KW-1185">Reference proteome</keyword>
<dbReference type="SUPFAM" id="SSF46689">
    <property type="entry name" value="Homeodomain-like"/>
    <property type="match status" value="1"/>
</dbReference>
<dbReference type="Pfam" id="PF00046">
    <property type="entry name" value="Homeodomain"/>
    <property type="match status" value="1"/>
</dbReference>
<dbReference type="InterPro" id="IPR051000">
    <property type="entry name" value="Homeobox_DNA-bind_prot"/>
</dbReference>
<gene>
    <name evidence="8" type="ORF">PROFUN_04280</name>
</gene>
<comment type="subcellular location">
    <subcellularLocation>
        <location evidence="1 5 6">Nucleus</location>
    </subcellularLocation>
</comment>
<dbReference type="SMART" id="SM00389">
    <property type="entry name" value="HOX"/>
    <property type="match status" value="1"/>
</dbReference>
<dbReference type="AlphaFoldDB" id="A0A2P6NV57"/>
<dbReference type="STRING" id="1890364.A0A2P6NV57"/>
<organism evidence="8 9">
    <name type="scientific">Planoprotostelium fungivorum</name>
    <dbReference type="NCBI Taxonomy" id="1890364"/>
    <lineage>
        <taxon>Eukaryota</taxon>
        <taxon>Amoebozoa</taxon>
        <taxon>Evosea</taxon>
        <taxon>Variosea</taxon>
        <taxon>Cavosteliida</taxon>
        <taxon>Cavosteliaceae</taxon>
        <taxon>Planoprotostelium</taxon>
    </lineage>
</organism>
<dbReference type="GO" id="GO:0030154">
    <property type="term" value="P:cell differentiation"/>
    <property type="evidence" value="ECO:0007669"/>
    <property type="project" value="TreeGrafter"/>
</dbReference>
<comment type="caution">
    <text evidence="8">The sequence shown here is derived from an EMBL/GenBank/DDBJ whole genome shotgun (WGS) entry which is preliminary data.</text>
</comment>
<evidence type="ECO:0000256" key="4">
    <source>
        <dbReference type="ARBA" id="ARBA00023242"/>
    </source>
</evidence>
<dbReference type="EMBL" id="MDYQ01000017">
    <property type="protein sequence ID" value="PRP87806.1"/>
    <property type="molecule type" value="Genomic_DNA"/>
</dbReference>
<dbReference type="PANTHER" id="PTHR24324:SF5">
    <property type="entry name" value="HEMATOPOIETICALLY-EXPRESSED HOMEOBOX PROTEIN HHEX"/>
    <property type="match status" value="1"/>
</dbReference>